<evidence type="ECO:0000313" key="2">
    <source>
        <dbReference type="EMBL" id="MCS4559040.1"/>
    </source>
</evidence>
<dbReference type="RefSeq" id="WP_238898935.1">
    <property type="nucleotide sequence ID" value="NZ_JAKOGG010000645.1"/>
</dbReference>
<proteinExistence type="predicted"/>
<feature type="non-terminal residue" evidence="2">
    <location>
        <position position="1"/>
    </location>
</feature>
<feature type="region of interest" description="Disordered" evidence="1">
    <location>
        <begin position="45"/>
        <end position="69"/>
    </location>
</feature>
<sequence>GMAIAADKEQAGRKVVAVIGDVSEANQNVYLLGFGLYQQRLIHDRERAPSRNLPPSRPKPIAVPRPPPW</sequence>
<organism evidence="2 3">
    <name type="scientific">Shewanella electrica</name>
    <dbReference type="NCBI Taxonomy" id="515560"/>
    <lineage>
        <taxon>Bacteria</taxon>
        <taxon>Pseudomonadati</taxon>
        <taxon>Pseudomonadota</taxon>
        <taxon>Gammaproteobacteria</taxon>
        <taxon>Alteromonadales</taxon>
        <taxon>Shewanellaceae</taxon>
        <taxon>Shewanella</taxon>
    </lineage>
</organism>
<evidence type="ECO:0000313" key="3">
    <source>
        <dbReference type="Proteomes" id="UP001201549"/>
    </source>
</evidence>
<name>A0ABT2FRU8_9GAMM</name>
<feature type="compositionally biased region" description="Pro residues" evidence="1">
    <location>
        <begin position="55"/>
        <end position="69"/>
    </location>
</feature>
<protein>
    <submittedName>
        <fullName evidence="2">Uncharacterized protein</fullName>
    </submittedName>
</protein>
<reference evidence="3" key="1">
    <citation type="submission" date="2023-07" db="EMBL/GenBank/DDBJ databases">
        <title>Shewanella mangrovi sp. nov., an acetaldehyde- degrading bacterium isolated from mangrove sediment.</title>
        <authorList>
            <person name="Liu Y."/>
        </authorList>
    </citation>
    <scope>NUCLEOTIDE SEQUENCE [LARGE SCALE GENOMIC DNA]</scope>
    <source>
        <strain evidence="3">C32</strain>
    </source>
</reference>
<dbReference type="Proteomes" id="UP001201549">
    <property type="component" value="Unassembled WGS sequence"/>
</dbReference>
<dbReference type="EMBL" id="JAKOGG010000645">
    <property type="protein sequence ID" value="MCS4559040.1"/>
    <property type="molecule type" value="Genomic_DNA"/>
</dbReference>
<evidence type="ECO:0000256" key="1">
    <source>
        <dbReference type="SAM" id="MobiDB-lite"/>
    </source>
</evidence>
<comment type="caution">
    <text evidence="2">The sequence shown here is derived from an EMBL/GenBank/DDBJ whole genome shotgun (WGS) entry which is preliminary data.</text>
</comment>
<keyword evidence="3" id="KW-1185">Reference proteome</keyword>
<gene>
    <name evidence="2" type="ORF">L9G74_21715</name>
</gene>
<accession>A0ABT2FRU8</accession>